<keyword evidence="2" id="KW-0812">Transmembrane</keyword>
<reference evidence="3 4" key="1">
    <citation type="submission" date="2017-04" db="EMBL/GenBank/DDBJ databases">
        <title>Complete genome sequence of the Campylobacter cuniculorum type strain LMG24588.</title>
        <authorList>
            <person name="Miller W.G."/>
            <person name="Yee E."/>
            <person name="Revez J."/>
            <person name="Bono J.L."/>
            <person name="Rossi M."/>
        </authorList>
    </citation>
    <scope>NUCLEOTIDE SEQUENCE [LARGE SCALE GENOMIC DNA]</scope>
    <source>
        <strain evidence="3 4">LMG 24588</strain>
    </source>
</reference>
<dbReference type="AlphaFoldDB" id="A0A1W6BWP3"/>
<dbReference type="KEGG" id="ccun:CCUN_0892"/>
<evidence type="ECO:0000256" key="2">
    <source>
        <dbReference type="SAM" id="Phobius"/>
    </source>
</evidence>
<dbReference type="eggNOG" id="ENOG503186G">
    <property type="taxonomic scope" value="Bacteria"/>
</dbReference>
<dbReference type="RefSeq" id="WP_027306460.1">
    <property type="nucleotide sequence ID" value="NZ_CP020867.1"/>
</dbReference>
<evidence type="ECO:0008006" key="5">
    <source>
        <dbReference type="Google" id="ProtNLM"/>
    </source>
</evidence>
<keyword evidence="2" id="KW-0472">Membrane</keyword>
<dbReference type="STRING" id="1121267.CCUN_0892"/>
<organism evidence="3 4">
    <name type="scientific">Campylobacter cuniculorum DSM 23162 = LMG 24588</name>
    <dbReference type="NCBI Taxonomy" id="1121267"/>
    <lineage>
        <taxon>Bacteria</taxon>
        <taxon>Pseudomonadati</taxon>
        <taxon>Campylobacterota</taxon>
        <taxon>Epsilonproteobacteria</taxon>
        <taxon>Campylobacterales</taxon>
        <taxon>Campylobacteraceae</taxon>
        <taxon>Campylobacter</taxon>
    </lineage>
</organism>
<protein>
    <recommendedName>
        <fullName evidence="5">Periplasmic protein</fullName>
    </recommendedName>
</protein>
<gene>
    <name evidence="3" type="ORF">CCUN_0892</name>
</gene>
<feature type="transmembrane region" description="Helical" evidence="2">
    <location>
        <begin position="6"/>
        <end position="27"/>
    </location>
</feature>
<dbReference type="Proteomes" id="UP000192902">
    <property type="component" value="Chromosome"/>
</dbReference>
<name>A0A1W6BWP3_9BACT</name>
<dbReference type="OrthoDB" id="5363632at2"/>
<accession>A0A1W6BWP3</accession>
<keyword evidence="2" id="KW-1133">Transmembrane helix</keyword>
<feature type="compositionally biased region" description="Basic and acidic residues" evidence="1">
    <location>
        <begin position="155"/>
        <end position="164"/>
    </location>
</feature>
<evidence type="ECO:0000313" key="4">
    <source>
        <dbReference type="Proteomes" id="UP000192902"/>
    </source>
</evidence>
<evidence type="ECO:0000313" key="3">
    <source>
        <dbReference type="EMBL" id="ARJ56502.1"/>
    </source>
</evidence>
<feature type="compositionally biased region" description="Basic and acidic residues" evidence="1">
    <location>
        <begin position="109"/>
        <end position="122"/>
    </location>
</feature>
<dbReference type="EMBL" id="CP020867">
    <property type="protein sequence ID" value="ARJ56502.1"/>
    <property type="molecule type" value="Genomic_DNA"/>
</dbReference>
<proteinExistence type="predicted"/>
<evidence type="ECO:0000256" key="1">
    <source>
        <dbReference type="SAM" id="MobiDB-lite"/>
    </source>
</evidence>
<feature type="region of interest" description="Disordered" evidence="1">
    <location>
        <begin position="75"/>
        <end position="165"/>
    </location>
</feature>
<feature type="compositionally biased region" description="Polar residues" evidence="1">
    <location>
        <begin position="77"/>
        <end position="108"/>
    </location>
</feature>
<sequence length="311" mass="35877">MNVKVFSILVAIFIAVIALLGGTYYYLFEYSATSNTPNYSYSNTTENYKQNTPQNTQEQTSIPLNVPSIDAQRDLNEQNTSSTQENTPVIEEQNSQNVQENLKTQIPQKNEKEQTQTEKISENKNTPKSNKDTNPLKLVSNSQKTKGKLSTIKEYQQRGKDSRLEPQLSSETLKVYVVDGKALSDYRINLLKDMLEPVQNRSKDYNLSVFIEMLPQSEMSVTIYNKDIIFSDRKKSYKHISMDKLKPYLNEPENINKNVKREEVIERVNFQIKTDAKGSHFSKHIKSLKNGLDKAQYFFPFCEIIQIDSKK</sequence>